<dbReference type="InterPro" id="IPR029068">
    <property type="entry name" value="Glyas_Bleomycin-R_OHBP_Dase"/>
</dbReference>
<gene>
    <name evidence="2" type="ORF">BSZ40_07905</name>
</gene>
<dbReference type="RefSeq" id="WP_073824983.1">
    <property type="nucleotide sequence ID" value="NZ_MQVS01000007.1"/>
</dbReference>
<reference evidence="3" key="1">
    <citation type="submission" date="2016-12" db="EMBL/GenBank/DDBJ databases">
        <authorList>
            <person name="Meng X."/>
        </authorList>
    </citation>
    <scope>NUCLEOTIDE SEQUENCE [LARGE SCALE GENOMIC DNA]</scope>
    <source>
        <strain evidence="3">DSM 20732</strain>
    </source>
</reference>
<dbReference type="EMBL" id="MQVS01000007">
    <property type="protein sequence ID" value="OKL51469.1"/>
    <property type="molecule type" value="Genomic_DNA"/>
</dbReference>
<keyword evidence="3" id="KW-1185">Reference proteome</keyword>
<dbReference type="STRING" id="52770.BSZ40_07905"/>
<dbReference type="OrthoDB" id="9809391at2"/>
<evidence type="ECO:0000259" key="1">
    <source>
        <dbReference type="PROSITE" id="PS51819"/>
    </source>
</evidence>
<name>A0A1Q5PVH9_9ACTO</name>
<evidence type="ECO:0000313" key="3">
    <source>
        <dbReference type="Proteomes" id="UP000185612"/>
    </source>
</evidence>
<accession>A0A1Q5PVH9</accession>
<dbReference type="Gene3D" id="3.30.720.120">
    <property type="match status" value="1"/>
</dbReference>
<sequence length="135" mass="14527">MTTTKPQLFHSLTYADADKGLAFLAALGFEQILVVRNDDDPSRVEHAELRWRDSGGIMLGSIRHAGPHKIPDTAGQARCYLVVETDADVDAIYDKALANGATTIEDPADQPYGGRVATVADPEGNHWSVGSYSGE</sequence>
<dbReference type="Gene3D" id="3.30.720.110">
    <property type="match status" value="1"/>
</dbReference>
<dbReference type="SUPFAM" id="SSF54593">
    <property type="entry name" value="Glyoxalase/Bleomycin resistance protein/Dihydroxybiphenyl dioxygenase"/>
    <property type="match status" value="1"/>
</dbReference>
<evidence type="ECO:0000313" key="2">
    <source>
        <dbReference type="EMBL" id="OKL51469.1"/>
    </source>
</evidence>
<protein>
    <submittedName>
        <fullName evidence="2">Bleomycin resistance protein</fullName>
    </submittedName>
</protein>
<dbReference type="Proteomes" id="UP000185612">
    <property type="component" value="Unassembled WGS sequence"/>
</dbReference>
<dbReference type="InterPro" id="IPR037523">
    <property type="entry name" value="VOC_core"/>
</dbReference>
<dbReference type="PANTHER" id="PTHR34109">
    <property type="entry name" value="BNAUNNG04460D PROTEIN-RELATED"/>
    <property type="match status" value="1"/>
</dbReference>
<proteinExistence type="predicted"/>
<dbReference type="InParanoid" id="A0A1Q5PVH9"/>
<feature type="domain" description="VOC" evidence="1">
    <location>
        <begin position="5"/>
        <end position="132"/>
    </location>
</feature>
<organism evidence="2 3">
    <name type="scientific">Buchananella hordeovulneris</name>
    <dbReference type="NCBI Taxonomy" id="52770"/>
    <lineage>
        <taxon>Bacteria</taxon>
        <taxon>Bacillati</taxon>
        <taxon>Actinomycetota</taxon>
        <taxon>Actinomycetes</taxon>
        <taxon>Actinomycetales</taxon>
        <taxon>Actinomycetaceae</taxon>
        <taxon>Buchananella</taxon>
    </lineage>
</organism>
<dbReference type="InterPro" id="IPR004360">
    <property type="entry name" value="Glyas_Fos-R_dOase_dom"/>
</dbReference>
<comment type="caution">
    <text evidence="2">The sequence shown here is derived from an EMBL/GenBank/DDBJ whole genome shotgun (WGS) entry which is preliminary data.</text>
</comment>
<dbReference type="AlphaFoldDB" id="A0A1Q5PVH9"/>
<dbReference type="Pfam" id="PF00903">
    <property type="entry name" value="Glyoxalase"/>
    <property type="match status" value="1"/>
</dbReference>
<dbReference type="PROSITE" id="PS51819">
    <property type="entry name" value="VOC"/>
    <property type="match status" value="1"/>
</dbReference>